<keyword evidence="2" id="KW-0349">Heme</keyword>
<evidence type="ECO:0000313" key="7">
    <source>
        <dbReference type="EMBL" id="KAG9700127.1"/>
    </source>
</evidence>
<protein>
    <recommendedName>
        <fullName evidence="6">NAD-dependent epimerase/dehydratase domain-containing protein</fullName>
    </recommendedName>
</protein>
<feature type="non-terminal residue" evidence="7">
    <location>
        <position position="1"/>
    </location>
</feature>
<evidence type="ECO:0000256" key="4">
    <source>
        <dbReference type="ARBA" id="ARBA00023004"/>
    </source>
</evidence>
<dbReference type="InterPro" id="IPR025702">
    <property type="entry name" value="OXD"/>
</dbReference>
<evidence type="ECO:0000256" key="1">
    <source>
        <dbReference type="ARBA" id="ARBA00001970"/>
    </source>
</evidence>
<evidence type="ECO:0000256" key="3">
    <source>
        <dbReference type="ARBA" id="ARBA00022723"/>
    </source>
</evidence>
<dbReference type="GO" id="GO:0016829">
    <property type="term" value="F:lyase activity"/>
    <property type="evidence" value="ECO:0007669"/>
    <property type="project" value="UniProtKB-KW"/>
</dbReference>
<keyword evidence="5" id="KW-0456">Lyase</keyword>
<dbReference type="Gene3D" id="3.40.50.720">
    <property type="entry name" value="NAD(P)-binding Rossmann-like Domain"/>
    <property type="match status" value="1"/>
</dbReference>
<dbReference type="EMBL" id="JAHFXF010000021">
    <property type="protein sequence ID" value="KAG9700127.1"/>
    <property type="molecule type" value="Genomic_DNA"/>
</dbReference>
<dbReference type="AlphaFoldDB" id="A0A9P8JF63"/>
<dbReference type="Pfam" id="PF13816">
    <property type="entry name" value="Dehydratase_hem"/>
    <property type="match status" value="1"/>
</dbReference>
<dbReference type="GO" id="GO:0046872">
    <property type="term" value="F:metal ion binding"/>
    <property type="evidence" value="ECO:0007669"/>
    <property type="project" value="UniProtKB-KW"/>
</dbReference>
<dbReference type="Pfam" id="PF01370">
    <property type="entry name" value="Epimerase"/>
    <property type="match status" value="1"/>
</dbReference>
<sequence>MVFLADWKDKQHLFVYGVFGVQHRASLTYSKKAIINELHRLLTASAGQVDMLVDESHDLEAEDKPHATTFVAYWLDVKQYESWTASSSVQQFWDNLSDDAGVWREVMTIPTSRYMFAANQDLRWGLTSLIDKLRASDDEGYWGVYRHRIGSKDDTFTSPYITASKAKSAQNSRVLTIPARGPRNSSDIRIGRVRVDDVPDNICFVREGQRQPNVAQEELGLWLEKVAPYARSWIEHLDSHREKNGVLSFSTHVSRQSKLNDSDAAETDQLAYFLDLAHFEASGRAFKGHVQLRKTVMEMYGPGGPMEGIGKAELHMSKRQLQSPRFIMGTLQSVLIVGGCGFFGHHIVDHLLARNDDSKIYVMGRSNSQRRRHRVEYLEGDLSDDTLVQSVVNLVNPQVVINTVAPITYPLKGTPEFYYKI</sequence>
<dbReference type="InterPro" id="IPR001509">
    <property type="entry name" value="Epimerase_deHydtase"/>
</dbReference>
<organism evidence="7 8">
    <name type="scientific">Aureobasidium melanogenum</name>
    <name type="common">Aureobasidium pullulans var. melanogenum</name>
    <dbReference type="NCBI Taxonomy" id="46634"/>
    <lineage>
        <taxon>Eukaryota</taxon>
        <taxon>Fungi</taxon>
        <taxon>Dikarya</taxon>
        <taxon>Ascomycota</taxon>
        <taxon>Pezizomycotina</taxon>
        <taxon>Dothideomycetes</taxon>
        <taxon>Dothideomycetidae</taxon>
        <taxon>Dothideales</taxon>
        <taxon>Saccotheciaceae</taxon>
        <taxon>Aureobasidium</taxon>
    </lineage>
</organism>
<accession>A0A9P8JF63</accession>
<gene>
    <name evidence="7" type="ORF">KCU76_g1007</name>
</gene>
<dbReference type="SUPFAM" id="SSF51735">
    <property type="entry name" value="NAD(P)-binding Rossmann-fold domains"/>
    <property type="match status" value="1"/>
</dbReference>
<comment type="caution">
    <text evidence="7">The sequence shown here is derived from an EMBL/GenBank/DDBJ whole genome shotgun (WGS) entry which is preliminary data.</text>
</comment>
<evidence type="ECO:0000259" key="6">
    <source>
        <dbReference type="Pfam" id="PF01370"/>
    </source>
</evidence>
<evidence type="ECO:0000313" key="8">
    <source>
        <dbReference type="Proteomes" id="UP000779574"/>
    </source>
</evidence>
<dbReference type="Proteomes" id="UP000779574">
    <property type="component" value="Unassembled WGS sequence"/>
</dbReference>
<dbReference type="InterPro" id="IPR036291">
    <property type="entry name" value="NAD(P)-bd_dom_sf"/>
</dbReference>
<evidence type="ECO:0000256" key="2">
    <source>
        <dbReference type="ARBA" id="ARBA00022617"/>
    </source>
</evidence>
<keyword evidence="4" id="KW-0408">Iron</keyword>
<name>A0A9P8JF63_AURME</name>
<keyword evidence="3" id="KW-0479">Metal-binding</keyword>
<feature type="domain" description="NAD-dependent epimerase/dehydratase" evidence="6">
    <location>
        <begin position="334"/>
        <end position="407"/>
    </location>
</feature>
<reference evidence="7" key="2">
    <citation type="submission" date="2021-08" db="EMBL/GenBank/DDBJ databases">
        <authorList>
            <person name="Gostincar C."/>
            <person name="Sun X."/>
            <person name="Song Z."/>
            <person name="Gunde-Cimerman N."/>
        </authorList>
    </citation>
    <scope>NUCLEOTIDE SEQUENCE</scope>
    <source>
        <strain evidence="7">EXF-9911</strain>
    </source>
</reference>
<comment type="cofactor">
    <cofactor evidence="1">
        <name>heme b</name>
        <dbReference type="ChEBI" id="CHEBI:60344"/>
    </cofactor>
</comment>
<evidence type="ECO:0000256" key="5">
    <source>
        <dbReference type="ARBA" id="ARBA00023239"/>
    </source>
</evidence>
<reference evidence="7" key="1">
    <citation type="journal article" date="2021" name="J Fungi (Basel)">
        <title>Virulence traits and population genomics of the black yeast Aureobasidium melanogenum.</title>
        <authorList>
            <person name="Cernosa A."/>
            <person name="Sun X."/>
            <person name="Gostincar C."/>
            <person name="Fang C."/>
            <person name="Gunde-Cimerman N."/>
            <person name="Song Z."/>
        </authorList>
    </citation>
    <scope>NUCLEOTIDE SEQUENCE</scope>
    <source>
        <strain evidence="7">EXF-9911</strain>
    </source>
</reference>
<proteinExistence type="predicted"/>